<dbReference type="InterPro" id="IPR028939">
    <property type="entry name" value="P5C_Rdtase_cat_N"/>
</dbReference>
<dbReference type="AlphaFoldDB" id="W6MVU2"/>
<dbReference type="PANTHER" id="PTHR14239">
    <property type="entry name" value="DUDULIN-RELATED"/>
    <property type="match status" value="1"/>
</dbReference>
<gene>
    <name evidence="3" type="ORF">KUCA_T00002507001</name>
</gene>
<proteinExistence type="predicted"/>
<protein>
    <recommendedName>
        <fullName evidence="2">Pyrroline-5-carboxylate reductase catalytic N-terminal domain-containing protein</fullName>
    </recommendedName>
</protein>
<dbReference type="RefSeq" id="XP_022458538.1">
    <property type="nucleotide sequence ID" value="XM_022602766.1"/>
</dbReference>
<dbReference type="Pfam" id="PF03807">
    <property type="entry name" value="F420_oxidored"/>
    <property type="match status" value="1"/>
</dbReference>
<dbReference type="HOGENOM" id="CLU_076368_0_2_1"/>
<feature type="domain" description="Pyrroline-5-carboxylate reductase catalytic N-terminal" evidence="2">
    <location>
        <begin position="3"/>
        <end position="94"/>
    </location>
</feature>
<name>W6MVU2_9ASCO</name>
<dbReference type="Proteomes" id="UP000019384">
    <property type="component" value="Unassembled WGS sequence"/>
</dbReference>
<dbReference type="GO" id="GO:0016491">
    <property type="term" value="F:oxidoreductase activity"/>
    <property type="evidence" value="ECO:0007669"/>
    <property type="project" value="UniProtKB-KW"/>
</dbReference>
<evidence type="ECO:0000313" key="4">
    <source>
        <dbReference type="Proteomes" id="UP000019384"/>
    </source>
</evidence>
<organism evidence="3 4">
    <name type="scientific">Kuraishia capsulata CBS 1993</name>
    <dbReference type="NCBI Taxonomy" id="1382522"/>
    <lineage>
        <taxon>Eukaryota</taxon>
        <taxon>Fungi</taxon>
        <taxon>Dikarya</taxon>
        <taxon>Ascomycota</taxon>
        <taxon>Saccharomycotina</taxon>
        <taxon>Pichiomycetes</taxon>
        <taxon>Pichiales</taxon>
        <taxon>Pichiaceae</taxon>
        <taxon>Kuraishia</taxon>
    </lineage>
</organism>
<evidence type="ECO:0000256" key="1">
    <source>
        <dbReference type="ARBA" id="ARBA00023002"/>
    </source>
</evidence>
<dbReference type="OrthoDB" id="550646at2759"/>
<sequence length="213" mass="22283">MSKIAIIGAGPIGKALSTRLVETGYSVKVANSRGPDTLKEFAQITGASAAGIADVSSGADVLILALPLPRVADLPKSVISTLAKGAVVVDANNYNPSRDGNIPEIVAGLPTSQWVSKQLGVGVIKAFNTIFASRIVSHQRPKGDPHRVALPISGDDSVALAKVQEIVERLGFTAYDSGKLSESWRLELGQPVSGADPTVEEIPLLLQQANKKK</sequence>
<reference evidence="3" key="1">
    <citation type="submission" date="2013-12" db="EMBL/GenBank/DDBJ databases">
        <authorList>
            <person name="Genoscope - CEA"/>
        </authorList>
    </citation>
    <scope>NUCLEOTIDE SEQUENCE</scope>
    <source>
        <strain evidence="3">CBS 1993</strain>
    </source>
</reference>
<dbReference type="InterPro" id="IPR051267">
    <property type="entry name" value="STEAP_metalloreductase"/>
</dbReference>
<dbReference type="GeneID" id="34519926"/>
<keyword evidence="4" id="KW-1185">Reference proteome</keyword>
<dbReference type="Gene3D" id="3.40.50.720">
    <property type="entry name" value="NAD(P)-binding Rossmann-like Domain"/>
    <property type="match status" value="1"/>
</dbReference>
<dbReference type="InterPro" id="IPR036291">
    <property type="entry name" value="NAD(P)-bd_dom_sf"/>
</dbReference>
<evidence type="ECO:0000313" key="3">
    <source>
        <dbReference type="EMBL" id="CDK26535.1"/>
    </source>
</evidence>
<dbReference type="SUPFAM" id="SSF51735">
    <property type="entry name" value="NAD(P)-binding Rossmann-fold domains"/>
    <property type="match status" value="1"/>
</dbReference>
<reference evidence="3" key="2">
    <citation type="submission" date="2014-02" db="EMBL/GenBank/DDBJ databases">
        <title>Complete DNA sequence of /Kuraishia capsulata/ illustrates novel genomic features among budding yeasts (/Saccharomycotina/).</title>
        <authorList>
            <person name="Morales L."/>
            <person name="Noel B."/>
            <person name="Porcel B."/>
            <person name="Marcet-Houben M."/>
            <person name="Hullo M-F."/>
            <person name="Sacerdot C."/>
            <person name="Tekaia F."/>
            <person name="Leh-Louis V."/>
            <person name="Despons L."/>
            <person name="Khanna V."/>
            <person name="Aury J-M."/>
            <person name="Barbe V."/>
            <person name="Couloux A."/>
            <person name="Labadie K."/>
            <person name="Pelletier E."/>
            <person name="Souciet J-L."/>
            <person name="Boekhout T."/>
            <person name="Gabaldon T."/>
            <person name="Wincker P."/>
            <person name="Dujon B."/>
        </authorList>
    </citation>
    <scope>NUCLEOTIDE SEQUENCE</scope>
    <source>
        <strain evidence="3">CBS 1993</strain>
    </source>
</reference>
<accession>W6MVU2</accession>
<dbReference type="STRING" id="1382522.W6MVU2"/>
<evidence type="ECO:0000259" key="2">
    <source>
        <dbReference type="Pfam" id="PF03807"/>
    </source>
</evidence>
<keyword evidence="1" id="KW-0560">Oxidoreductase</keyword>
<dbReference type="EMBL" id="HG793127">
    <property type="protein sequence ID" value="CDK26535.1"/>
    <property type="molecule type" value="Genomic_DNA"/>
</dbReference>